<comment type="caution">
    <text evidence="1">The sequence shown here is derived from an EMBL/GenBank/DDBJ whole genome shotgun (WGS) entry which is preliminary data.</text>
</comment>
<sequence length="32" mass="3740">MKDGYHHLDKHFFKGLKALKILEVKSAAWTVK</sequence>
<dbReference type="EMBL" id="JAFBFI010000012">
    <property type="protein sequence ID" value="MBM7693389.1"/>
    <property type="molecule type" value="Genomic_DNA"/>
</dbReference>
<gene>
    <name evidence="1" type="ORF">JOC77_002829</name>
</gene>
<keyword evidence="2" id="KW-1185">Reference proteome</keyword>
<evidence type="ECO:0000313" key="1">
    <source>
        <dbReference type="EMBL" id="MBM7693389.1"/>
    </source>
</evidence>
<proteinExistence type="predicted"/>
<organism evidence="1 2">
    <name type="scientific">Peribacillus deserti</name>
    <dbReference type="NCBI Taxonomy" id="673318"/>
    <lineage>
        <taxon>Bacteria</taxon>
        <taxon>Bacillati</taxon>
        <taxon>Bacillota</taxon>
        <taxon>Bacilli</taxon>
        <taxon>Bacillales</taxon>
        <taxon>Bacillaceae</taxon>
        <taxon>Peribacillus</taxon>
    </lineage>
</organism>
<evidence type="ECO:0000313" key="2">
    <source>
        <dbReference type="Proteomes" id="UP000823486"/>
    </source>
</evidence>
<name>A0ABS2QKU8_9BACI</name>
<dbReference type="Proteomes" id="UP000823486">
    <property type="component" value="Unassembled WGS sequence"/>
</dbReference>
<reference evidence="1 2" key="1">
    <citation type="submission" date="2021-01" db="EMBL/GenBank/DDBJ databases">
        <title>Genomic Encyclopedia of Type Strains, Phase IV (KMG-IV): sequencing the most valuable type-strain genomes for metagenomic binning, comparative biology and taxonomic classification.</title>
        <authorList>
            <person name="Goeker M."/>
        </authorList>
    </citation>
    <scope>NUCLEOTIDE SEQUENCE [LARGE SCALE GENOMIC DNA]</scope>
    <source>
        <strain evidence="1 2">DSM 105482</strain>
    </source>
</reference>
<protein>
    <submittedName>
        <fullName evidence="1">Uncharacterized protein</fullName>
    </submittedName>
</protein>
<accession>A0ABS2QKU8</accession>